<dbReference type="EMBL" id="JAZDWU010000001">
    <property type="protein sequence ID" value="KAL0015673.1"/>
    <property type="molecule type" value="Genomic_DNA"/>
</dbReference>
<evidence type="ECO:0000256" key="4">
    <source>
        <dbReference type="ARBA" id="ARBA00022691"/>
    </source>
</evidence>
<dbReference type="GO" id="GO:0002938">
    <property type="term" value="P:tRNA guanine ribose methylation"/>
    <property type="evidence" value="ECO:0007669"/>
    <property type="project" value="TreeGrafter"/>
</dbReference>
<proteinExistence type="inferred from homology"/>
<dbReference type="Gene3D" id="3.40.1280.10">
    <property type="match status" value="1"/>
</dbReference>
<dbReference type="GO" id="GO:0000049">
    <property type="term" value="F:tRNA binding"/>
    <property type="evidence" value="ECO:0007669"/>
    <property type="project" value="UniProtKB-KW"/>
</dbReference>
<evidence type="ECO:0000256" key="3">
    <source>
        <dbReference type="ARBA" id="ARBA00022679"/>
    </source>
</evidence>
<evidence type="ECO:0000256" key="1">
    <source>
        <dbReference type="ARBA" id="ARBA00022555"/>
    </source>
</evidence>
<comment type="caution">
    <text evidence="8">The sequence shown here is derived from an EMBL/GenBank/DDBJ whole genome shotgun (WGS) entry which is preliminary data.</text>
</comment>
<gene>
    <name evidence="8" type="ORF">SO802_002742</name>
</gene>
<evidence type="ECO:0000256" key="5">
    <source>
        <dbReference type="ARBA" id="ARBA00022694"/>
    </source>
</evidence>
<keyword evidence="3" id="KW-0808">Transferase</keyword>
<evidence type="ECO:0000256" key="2">
    <source>
        <dbReference type="ARBA" id="ARBA00022603"/>
    </source>
</evidence>
<dbReference type="InterPro" id="IPR029028">
    <property type="entry name" value="Alpha/beta_knot_MTases"/>
</dbReference>
<dbReference type="FunFam" id="3.40.1280.10:FF:000016">
    <property type="entry name" value="rRNA methylase-like protein"/>
    <property type="match status" value="1"/>
</dbReference>
<organism evidence="8 9">
    <name type="scientific">Lithocarpus litseifolius</name>
    <dbReference type="NCBI Taxonomy" id="425828"/>
    <lineage>
        <taxon>Eukaryota</taxon>
        <taxon>Viridiplantae</taxon>
        <taxon>Streptophyta</taxon>
        <taxon>Embryophyta</taxon>
        <taxon>Tracheophyta</taxon>
        <taxon>Spermatophyta</taxon>
        <taxon>Magnoliopsida</taxon>
        <taxon>eudicotyledons</taxon>
        <taxon>Gunneridae</taxon>
        <taxon>Pentapetalae</taxon>
        <taxon>rosids</taxon>
        <taxon>fabids</taxon>
        <taxon>Fagales</taxon>
        <taxon>Fagaceae</taxon>
        <taxon>Lithocarpus</taxon>
    </lineage>
</organism>
<dbReference type="InterPro" id="IPR033671">
    <property type="entry name" value="TrmH"/>
</dbReference>
<keyword evidence="4" id="KW-0949">S-adenosyl-L-methionine</keyword>
<dbReference type="PANTHER" id="PTHR43453">
    <property type="entry name" value="RRNA METHYLASE-LIKE"/>
    <property type="match status" value="1"/>
</dbReference>
<dbReference type="PANTHER" id="PTHR43453:SF1">
    <property type="entry name" value="TRNA_RRNA METHYLTRANSFERASE SPOU TYPE DOMAIN-CONTAINING PROTEIN"/>
    <property type="match status" value="1"/>
</dbReference>
<evidence type="ECO:0000313" key="8">
    <source>
        <dbReference type="EMBL" id="KAL0015673.1"/>
    </source>
</evidence>
<accession>A0AAW2E1L6</accession>
<keyword evidence="6" id="KW-0694">RNA-binding</keyword>
<dbReference type="Pfam" id="PF00588">
    <property type="entry name" value="SpoU_methylase"/>
    <property type="match status" value="1"/>
</dbReference>
<dbReference type="SUPFAM" id="SSF75217">
    <property type="entry name" value="alpha/beta knot"/>
    <property type="match status" value="1"/>
</dbReference>
<name>A0AAW2E1L6_9ROSI</name>
<protein>
    <recommendedName>
        <fullName evidence="7">tRNA/rRNA methyltransferase SpoU type domain-containing protein</fullName>
    </recommendedName>
</protein>
<keyword evidence="1" id="KW-0820">tRNA-binding</keyword>
<keyword evidence="9" id="KW-1185">Reference proteome</keyword>
<feature type="domain" description="tRNA/rRNA methyltransferase SpoU type" evidence="7">
    <location>
        <begin position="173"/>
        <end position="313"/>
    </location>
</feature>
<dbReference type="Proteomes" id="UP001459277">
    <property type="component" value="Unassembled WGS sequence"/>
</dbReference>
<dbReference type="AlphaFoldDB" id="A0AAW2E1L6"/>
<keyword evidence="2" id="KW-0489">Methyltransferase</keyword>
<reference evidence="8 9" key="1">
    <citation type="submission" date="2024-01" db="EMBL/GenBank/DDBJ databases">
        <title>A telomere-to-telomere, gap-free genome of sweet tea (Lithocarpus litseifolius).</title>
        <authorList>
            <person name="Zhou J."/>
        </authorList>
    </citation>
    <scope>NUCLEOTIDE SEQUENCE [LARGE SCALE GENOMIC DNA]</scope>
    <source>
        <strain evidence="8">Zhou-2022a</strain>
        <tissue evidence="8">Leaf</tissue>
    </source>
</reference>
<dbReference type="HAMAP" id="MF_02060">
    <property type="entry name" value="tRNA_methyltr_TrmH"/>
    <property type="match status" value="1"/>
</dbReference>
<sequence>MSKSLLVRTSLSSLRVRLLRNSSSVSVSSLLSLLPNPPHQGLRIVLPYNYKLVASTSRPYSYHAHAAAAASCSSSESESESDINDDLSKVEHLLSNPDDVARLMKMERRSDHNATATATAAGGRSRWFPYLDEFRCGAQCLNSAEVLEALSPHILDVRKDKFRNVVTNRTYSLCLVVEGLCDFGNVSATFRSADALGFQSVHVVSCDSKRYRDNRHVSMGAEKWLDIELWSSIHECFKVLKSRGYRIATTHVGMDAVSIYDMDWSHPTAIVVGNENRGISDEALELSDLHCSIPMKGMVDSFNVSVAAGILMHHAVCDRTSRLGCHGDLTSKESQILLAEFSLRHSKSALSIAHEYAKRKAVMCTPKL</sequence>
<dbReference type="InterPro" id="IPR029026">
    <property type="entry name" value="tRNA_m1G_MTases_N"/>
</dbReference>
<dbReference type="GO" id="GO:0008173">
    <property type="term" value="F:RNA methyltransferase activity"/>
    <property type="evidence" value="ECO:0007669"/>
    <property type="project" value="InterPro"/>
</dbReference>
<evidence type="ECO:0000256" key="6">
    <source>
        <dbReference type="ARBA" id="ARBA00022884"/>
    </source>
</evidence>
<dbReference type="CDD" id="cd18092">
    <property type="entry name" value="SpoU-like_TrmH"/>
    <property type="match status" value="1"/>
</dbReference>
<keyword evidence="5" id="KW-0819">tRNA processing</keyword>
<evidence type="ECO:0000313" key="9">
    <source>
        <dbReference type="Proteomes" id="UP001459277"/>
    </source>
</evidence>
<evidence type="ECO:0000259" key="7">
    <source>
        <dbReference type="Pfam" id="PF00588"/>
    </source>
</evidence>
<dbReference type="InterPro" id="IPR001537">
    <property type="entry name" value="SpoU_MeTrfase"/>
</dbReference>